<proteinExistence type="predicted"/>
<feature type="transmembrane region" description="Helical" evidence="1">
    <location>
        <begin position="12"/>
        <end position="35"/>
    </location>
</feature>
<name>A0ABV9JF58_9LACT</name>
<gene>
    <name evidence="2" type="ORF">ACFO26_09295</name>
</gene>
<dbReference type="RefSeq" id="WP_213536216.1">
    <property type="nucleotide sequence ID" value="NZ_BOVQ01000006.1"/>
</dbReference>
<keyword evidence="1" id="KW-0472">Membrane</keyword>
<feature type="transmembrane region" description="Helical" evidence="1">
    <location>
        <begin position="55"/>
        <end position="73"/>
    </location>
</feature>
<reference evidence="3" key="1">
    <citation type="journal article" date="2019" name="Int. J. Syst. Evol. Microbiol.">
        <title>The Global Catalogue of Microorganisms (GCM) 10K type strain sequencing project: providing services to taxonomists for standard genome sequencing and annotation.</title>
        <authorList>
            <consortium name="The Broad Institute Genomics Platform"/>
            <consortium name="The Broad Institute Genome Sequencing Center for Infectious Disease"/>
            <person name="Wu L."/>
            <person name="Ma J."/>
        </authorList>
    </citation>
    <scope>NUCLEOTIDE SEQUENCE [LARGE SCALE GENOMIC DNA]</scope>
    <source>
        <strain evidence="3">CCUG 63287</strain>
    </source>
</reference>
<evidence type="ECO:0000256" key="1">
    <source>
        <dbReference type="SAM" id="Phobius"/>
    </source>
</evidence>
<protein>
    <submittedName>
        <fullName evidence="2">Uncharacterized protein</fullName>
    </submittedName>
</protein>
<keyword evidence="1" id="KW-0812">Transmembrane</keyword>
<keyword evidence="3" id="KW-1185">Reference proteome</keyword>
<comment type="caution">
    <text evidence="2">The sequence shown here is derived from an EMBL/GenBank/DDBJ whole genome shotgun (WGS) entry which is preliminary data.</text>
</comment>
<accession>A0ABV9JF58</accession>
<dbReference type="EMBL" id="JBHSGD010000008">
    <property type="protein sequence ID" value="MFC4653097.1"/>
    <property type="molecule type" value="Genomic_DNA"/>
</dbReference>
<keyword evidence="1" id="KW-1133">Transmembrane helix</keyword>
<sequence>MKKINHDISLVLLLSAVLFTIGGFVIGFMLFPFGVDGTGMPKILLWIDGFFNTKIPFLLIPVIMLCLASVIAYRKEKLFSK</sequence>
<organism evidence="2 3">
    <name type="scientific">Lactococcus nasutitermitis</name>
    <dbReference type="NCBI Taxonomy" id="1652957"/>
    <lineage>
        <taxon>Bacteria</taxon>
        <taxon>Bacillati</taxon>
        <taxon>Bacillota</taxon>
        <taxon>Bacilli</taxon>
        <taxon>Lactobacillales</taxon>
        <taxon>Streptococcaceae</taxon>
        <taxon>Lactococcus</taxon>
    </lineage>
</organism>
<evidence type="ECO:0000313" key="2">
    <source>
        <dbReference type="EMBL" id="MFC4653097.1"/>
    </source>
</evidence>
<evidence type="ECO:0000313" key="3">
    <source>
        <dbReference type="Proteomes" id="UP001595987"/>
    </source>
</evidence>
<dbReference type="Proteomes" id="UP001595987">
    <property type="component" value="Unassembled WGS sequence"/>
</dbReference>